<proteinExistence type="inferred from homology"/>
<evidence type="ECO:0000256" key="6">
    <source>
        <dbReference type="SAM" id="MobiDB-lite"/>
    </source>
</evidence>
<sequence>MVKITVLKVDIDCFKCKKKLIKAVSSLQGIDKIEVDEEKGILTITGNADPYDIIIRIKKVRKNAKVLSIGPPLIPPPPKKDSQKKPKENKKPIEKPEEKVEEKNMSEAVVTQYMVMPPQYYHHAQPVAVLHMTRWDEPDTSCTIM</sequence>
<keyword evidence="4" id="KW-0636">Prenylation</keyword>
<keyword evidence="3" id="KW-0449">Lipoprotein</keyword>
<evidence type="ECO:0000256" key="1">
    <source>
        <dbReference type="ARBA" id="ARBA00022481"/>
    </source>
</evidence>
<dbReference type="AlphaFoldDB" id="A0AAV0YTA2"/>
<evidence type="ECO:0000256" key="4">
    <source>
        <dbReference type="ARBA" id="ARBA00023289"/>
    </source>
</evidence>
<gene>
    <name evidence="8" type="ORF">VFH_I358000</name>
</gene>
<dbReference type="Pfam" id="PF00403">
    <property type="entry name" value="HMA"/>
    <property type="match status" value="1"/>
</dbReference>
<keyword evidence="9" id="KW-1185">Reference proteome</keyword>
<evidence type="ECO:0000256" key="3">
    <source>
        <dbReference type="ARBA" id="ARBA00023288"/>
    </source>
</evidence>
<evidence type="ECO:0000313" key="9">
    <source>
        <dbReference type="Proteomes" id="UP001157006"/>
    </source>
</evidence>
<organism evidence="8 9">
    <name type="scientific">Vicia faba</name>
    <name type="common">Broad bean</name>
    <name type="synonym">Faba vulgaris</name>
    <dbReference type="NCBI Taxonomy" id="3906"/>
    <lineage>
        <taxon>Eukaryota</taxon>
        <taxon>Viridiplantae</taxon>
        <taxon>Streptophyta</taxon>
        <taxon>Embryophyta</taxon>
        <taxon>Tracheophyta</taxon>
        <taxon>Spermatophyta</taxon>
        <taxon>Magnoliopsida</taxon>
        <taxon>eudicotyledons</taxon>
        <taxon>Gunneridae</taxon>
        <taxon>Pentapetalae</taxon>
        <taxon>rosids</taxon>
        <taxon>fabids</taxon>
        <taxon>Fabales</taxon>
        <taxon>Fabaceae</taxon>
        <taxon>Papilionoideae</taxon>
        <taxon>50 kb inversion clade</taxon>
        <taxon>NPAAA clade</taxon>
        <taxon>Hologalegina</taxon>
        <taxon>IRL clade</taxon>
        <taxon>Fabeae</taxon>
        <taxon>Vicia</taxon>
    </lineage>
</organism>
<evidence type="ECO:0000256" key="5">
    <source>
        <dbReference type="ARBA" id="ARBA00024045"/>
    </source>
</evidence>
<dbReference type="GO" id="GO:0046872">
    <property type="term" value="F:metal ion binding"/>
    <property type="evidence" value="ECO:0007669"/>
    <property type="project" value="UniProtKB-KW"/>
</dbReference>
<dbReference type="PANTHER" id="PTHR45811">
    <property type="entry name" value="COPPER TRANSPORT PROTEIN FAMILY-RELATED"/>
    <property type="match status" value="1"/>
</dbReference>
<name>A0AAV0YTA2_VICFA</name>
<dbReference type="PROSITE" id="PS50846">
    <property type="entry name" value="HMA_2"/>
    <property type="match status" value="1"/>
</dbReference>
<evidence type="ECO:0000313" key="8">
    <source>
        <dbReference type="EMBL" id="CAI8588664.1"/>
    </source>
</evidence>
<keyword evidence="1" id="KW-0488">Methylation</keyword>
<feature type="domain" description="HMA" evidence="7">
    <location>
        <begin position="2"/>
        <end position="68"/>
    </location>
</feature>
<dbReference type="InterPro" id="IPR036163">
    <property type="entry name" value="HMA_dom_sf"/>
</dbReference>
<dbReference type="InterPro" id="IPR006121">
    <property type="entry name" value="HMA_dom"/>
</dbReference>
<dbReference type="PANTHER" id="PTHR45811:SF13">
    <property type="entry name" value="OS04G0661100 PROTEIN"/>
    <property type="match status" value="1"/>
</dbReference>
<dbReference type="EMBL" id="OX451736">
    <property type="protein sequence ID" value="CAI8588664.1"/>
    <property type="molecule type" value="Genomic_DNA"/>
</dbReference>
<reference evidence="8 9" key="1">
    <citation type="submission" date="2023-01" db="EMBL/GenBank/DDBJ databases">
        <authorList>
            <person name="Kreplak J."/>
        </authorList>
    </citation>
    <scope>NUCLEOTIDE SEQUENCE [LARGE SCALE GENOMIC DNA]</scope>
</reference>
<dbReference type="Proteomes" id="UP001157006">
    <property type="component" value="Chromosome 1L"/>
</dbReference>
<evidence type="ECO:0000259" key="7">
    <source>
        <dbReference type="PROSITE" id="PS50846"/>
    </source>
</evidence>
<comment type="similarity">
    <text evidence="5">Belongs to the HIPP family.</text>
</comment>
<protein>
    <recommendedName>
        <fullName evidence="7">HMA domain-containing protein</fullName>
    </recommendedName>
</protein>
<keyword evidence="2" id="KW-0479">Metal-binding</keyword>
<dbReference type="InterPro" id="IPR051863">
    <property type="entry name" value="HIPP"/>
</dbReference>
<feature type="region of interest" description="Disordered" evidence="6">
    <location>
        <begin position="68"/>
        <end position="104"/>
    </location>
</feature>
<accession>A0AAV0YTA2</accession>
<evidence type="ECO:0000256" key="2">
    <source>
        <dbReference type="ARBA" id="ARBA00022723"/>
    </source>
</evidence>
<dbReference type="Gene3D" id="3.30.70.100">
    <property type="match status" value="1"/>
</dbReference>
<dbReference type="SUPFAM" id="SSF55008">
    <property type="entry name" value="HMA, heavy metal-associated domain"/>
    <property type="match status" value="1"/>
</dbReference>
<feature type="compositionally biased region" description="Basic and acidic residues" evidence="6">
    <location>
        <begin position="78"/>
        <end position="104"/>
    </location>
</feature>